<evidence type="ECO:0000256" key="1">
    <source>
        <dbReference type="SAM" id="MobiDB-lite"/>
    </source>
</evidence>
<gene>
    <name evidence="2" type="ORF">NCTC10860_01519</name>
</gene>
<evidence type="ECO:0000313" key="3">
    <source>
        <dbReference type="Proteomes" id="UP000254084"/>
    </source>
</evidence>
<sequence length="185" mass="19666">MAQFEHLQVFQSMSRSPNARLHAMAELGNGMAVARWSNAHDARDYLAPSHHTLSCYLSGGTGTFRREQPGNKGAPDRLCILPADAAEPTGRALCPVGIPLRAHVPEQLQPTASSLCVGPAPGTCLPLQQSFSPGARSNAQAIPRGLSVGRVQPANSAAAGYTRPTRRTPEAMATTARRQSRHHAC</sequence>
<evidence type="ECO:0000313" key="2">
    <source>
        <dbReference type="EMBL" id="SUD59249.1"/>
    </source>
</evidence>
<accession>A0A379K4G7</accession>
<dbReference type="AlphaFoldDB" id="A0A379K4G7"/>
<organism evidence="2 3">
    <name type="scientific">Ectopseudomonas oleovorans</name>
    <name type="common">Pseudomonas oleovorans</name>
    <dbReference type="NCBI Taxonomy" id="301"/>
    <lineage>
        <taxon>Bacteria</taxon>
        <taxon>Pseudomonadati</taxon>
        <taxon>Pseudomonadota</taxon>
        <taxon>Gammaproteobacteria</taxon>
        <taxon>Pseudomonadales</taxon>
        <taxon>Pseudomonadaceae</taxon>
        <taxon>Ectopseudomonas</taxon>
    </lineage>
</organism>
<proteinExistence type="predicted"/>
<dbReference type="Proteomes" id="UP000254084">
    <property type="component" value="Unassembled WGS sequence"/>
</dbReference>
<name>A0A379K4G7_ECTOL</name>
<feature type="region of interest" description="Disordered" evidence="1">
    <location>
        <begin position="155"/>
        <end position="185"/>
    </location>
</feature>
<protein>
    <submittedName>
        <fullName evidence="2">AraC family transcriptional regulator</fullName>
    </submittedName>
</protein>
<dbReference type="EMBL" id="UGUW01000004">
    <property type="protein sequence ID" value="SUD59249.1"/>
    <property type="molecule type" value="Genomic_DNA"/>
</dbReference>
<reference evidence="2 3" key="1">
    <citation type="submission" date="2018-06" db="EMBL/GenBank/DDBJ databases">
        <authorList>
            <consortium name="Pathogen Informatics"/>
            <person name="Doyle S."/>
        </authorList>
    </citation>
    <scope>NUCLEOTIDE SEQUENCE [LARGE SCALE GENOMIC DNA]</scope>
    <source>
        <strain evidence="2 3">NCTC10860</strain>
    </source>
</reference>